<dbReference type="Proteomes" id="UP001055336">
    <property type="component" value="Chromosome"/>
</dbReference>
<evidence type="ECO:0000256" key="1">
    <source>
        <dbReference type="SAM" id="Phobius"/>
    </source>
</evidence>
<feature type="signal peptide" evidence="2">
    <location>
        <begin position="1"/>
        <end position="22"/>
    </location>
</feature>
<feature type="transmembrane region" description="Helical" evidence="1">
    <location>
        <begin position="46"/>
        <end position="65"/>
    </location>
</feature>
<keyword evidence="1" id="KW-0472">Membrane</keyword>
<dbReference type="RefSeq" id="WP_240261334.1">
    <property type="nucleotide sequence ID" value="NZ_CP092488.2"/>
</dbReference>
<keyword evidence="1" id="KW-1133">Transmembrane helix</keyword>
<sequence>MVAAIQVLVTVAVLSFAVVAVAADLNRTHATNPRWMGHARFHVVWQAATHVGVGVLALVLMWAPLGPRGFRVGVAAVIAAAVLAGFFVAMATMRSYGGQLADPNGYRPLPISIAGRRKVIDKNVALFVGAALMLSAAVVLIVINGGV</sequence>
<feature type="transmembrane region" description="Helical" evidence="1">
    <location>
        <begin position="124"/>
        <end position="143"/>
    </location>
</feature>
<keyword evidence="4" id="KW-1185">Reference proteome</keyword>
<protein>
    <recommendedName>
        <fullName evidence="5">DUF2269 family protein</fullName>
    </recommendedName>
</protein>
<gene>
    <name evidence="3" type="ORF">MKK62_25280</name>
</gene>
<keyword evidence="1" id="KW-0812">Transmembrane</keyword>
<reference evidence="3" key="1">
    <citation type="submission" date="2022-08" db="EMBL/GenBank/DDBJ databases">
        <title>Whole genome sequencing of non-tuberculosis mycobacteria type-strains.</title>
        <authorList>
            <person name="Igarashi Y."/>
            <person name="Osugi A."/>
            <person name="Mitarai S."/>
        </authorList>
    </citation>
    <scope>NUCLEOTIDE SEQUENCE</scope>
    <source>
        <strain evidence="3">DSM 45127</strain>
    </source>
</reference>
<evidence type="ECO:0000313" key="4">
    <source>
        <dbReference type="Proteomes" id="UP001055336"/>
    </source>
</evidence>
<evidence type="ECO:0000256" key="2">
    <source>
        <dbReference type="SAM" id="SignalP"/>
    </source>
</evidence>
<name>A0ABY3VQZ3_9MYCO</name>
<feature type="chain" id="PRO_5046879235" description="DUF2269 family protein" evidence="2">
    <location>
        <begin position="23"/>
        <end position="147"/>
    </location>
</feature>
<organism evidence="3 4">
    <name type="scientific">Mycobacterium paraterrae</name>
    <dbReference type="NCBI Taxonomy" id="577492"/>
    <lineage>
        <taxon>Bacteria</taxon>
        <taxon>Bacillati</taxon>
        <taxon>Actinomycetota</taxon>
        <taxon>Actinomycetes</taxon>
        <taxon>Mycobacteriales</taxon>
        <taxon>Mycobacteriaceae</taxon>
        <taxon>Mycobacterium</taxon>
    </lineage>
</organism>
<dbReference type="EMBL" id="CP092488">
    <property type="protein sequence ID" value="UMB69603.1"/>
    <property type="molecule type" value="Genomic_DNA"/>
</dbReference>
<accession>A0ABY3VQZ3</accession>
<keyword evidence="2" id="KW-0732">Signal</keyword>
<proteinExistence type="predicted"/>
<evidence type="ECO:0008006" key="5">
    <source>
        <dbReference type="Google" id="ProtNLM"/>
    </source>
</evidence>
<evidence type="ECO:0000313" key="3">
    <source>
        <dbReference type="EMBL" id="UMB69603.1"/>
    </source>
</evidence>
<feature type="transmembrane region" description="Helical" evidence="1">
    <location>
        <begin position="72"/>
        <end position="93"/>
    </location>
</feature>